<keyword evidence="13" id="KW-1185">Reference proteome</keyword>
<comment type="function">
    <text evidence="9">Acts as a component of the essential kinetochore-associated NDC80 complex, which is required for chromosome segregation and spindle checkpoint activity.</text>
</comment>
<gene>
    <name evidence="12" type="ORF">B9Z65_2155</name>
</gene>
<feature type="coiled-coil region" evidence="10">
    <location>
        <begin position="63"/>
        <end position="153"/>
    </location>
</feature>
<dbReference type="GO" id="GO:0031262">
    <property type="term" value="C:Ndc80 complex"/>
    <property type="evidence" value="ECO:0007669"/>
    <property type="project" value="InterPro"/>
</dbReference>
<evidence type="ECO:0000256" key="1">
    <source>
        <dbReference type="ARBA" id="ARBA00006379"/>
    </source>
</evidence>
<keyword evidence="6 10" id="KW-0175">Coiled coil</keyword>
<dbReference type="OrthoDB" id="4056921at2759"/>
<dbReference type="Proteomes" id="UP000243723">
    <property type="component" value="Unassembled WGS sequence"/>
</dbReference>
<dbReference type="GO" id="GO:0005634">
    <property type="term" value="C:nucleus"/>
    <property type="evidence" value="ECO:0007669"/>
    <property type="project" value="UniProtKB-SubCell"/>
</dbReference>
<keyword evidence="2 9" id="KW-0158">Chromosome</keyword>
<proteinExistence type="inferred from homology"/>
<dbReference type="AlphaFoldDB" id="A0A2P7YN68"/>
<evidence type="ECO:0000256" key="5">
    <source>
        <dbReference type="ARBA" id="ARBA00022838"/>
    </source>
</evidence>
<comment type="subcellular location">
    <subcellularLocation>
        <location evidence="9">Nucleus</location>
    </subcellularLocation>
    <subcellularLocation>
        <location evidence="9">Chromosome</location>
        <location evidence="9">Centromere</location>
        <location evidence="9">Kinetochore</location>
    </subcellularLocation>
</comment>
<dbReference type="PANTHER" id="PTHR14281">
    <property type="entry name" value="KINETOCHORE PROTEIN SPC25-RELATED"/>
    <property type="match status" value="1"/>
</dbReference>
<keyword evidence="5 9" id="KW-0995">Kinetochore</keyword>
<evidence type="ECO:0000256" key="6">
    <source>
        <dbReference type="ARBA" id="ARBA00023054"/>
    </source>
</evidence>
<comment type="caution">
    <text evidence="12">The sequence shown here is derived from an EMBL/GenBank/DDBJ whole genome shotgun (WGS) entry which is preliminary data.</text>
</comment>
<evidence type="ECO:0000256" key="3">
    <source>
        <dbReference type="ARBA" id="ARBA00022618"/>
    </source>
</evidence>
<organism evidence="12 13">
    <name type="scientific">Elsinoe australis</name>
    <dbReference type="NCBI Taxonomy" id="40998"/>
    <lineage>
        <taxon>Eukaryota</taxon>
        <taxon>Fungi</taxon>
        <taxon>Dikarya</taxon>
        <taxon>Ascomycota</taxon>
        <taxon>Pezizomycotina</taxon>
        <taxon>Dothideomycetes</taxon>
        <taxon>Dothideomycetidae</taxon>
        <taxon>Myriangiales</taxon>
        <taxon>Elsinoaceae</taxon>
        <taxon>Elsinoe</taxon>
    </lineage>
</organism>
<dbReference type="Gene3D" id="3.30.457.50">
    <property type="entry name" value="Chromosome segregation protein Spc25"/>
    <property type="match status" value="1"/>
</dbReference>
<keyword evidence="7 9" id="KW-0131">Cell cycle</keyword>
<comment type="similarity">
    <text evidence="1 9">Belongs to the SPC25 family.</text>
</comment>
<dbReference type="Pfam" id="PF08234">
    <property type="entry name" value="Spindle_Spc25"/>
    <property type="match status" value="1"/>
</dbReference>
<dbReference type="STRING" id="40998.A0A2P7YN68"/>
<name>A0A2P7YN68_9PEZI</name>
<evidence type="ECO:0000313" key="12">
    <source>
        <dbReference type="EMBL" id="PSK37413.1"/>
    </source>
</evidence>
<dbReference type="CDD" id="cd23784">
    <property type="entry name" value="RWD_Spc25"/>
    <property type="match status" value="1"/>
</dbReference>
<protein>
    <recommendedName>
        <fullName evidence="9">Kinetochore protein SPC25</fullName>
    </recommendedName>
</protein>
<evidence type="ECO:0000259" key="11">
    <source>
        <dbReference type="Pfam" id="PF08234"/>
    </source>
</evidence>
<accession>A0A2P7YN68</accession>
<comment type="subunit">
    <text evidence="9">Component of the NDC80 complex.</text>
</comment>
<sequence>MATTMTPSRHDTPFSFSASTSHLYGPETSIADTLPSIDFNFADLRERMALFTSKFDDFIERGRKRVLEERNAFRLNVAELQESQRAQKRNLNALHTQAAAHDDTLEKEAEERAELQSSISELKREKDDAVARREELTGQIRGLQETIRQRREALSTSKRHLEAQARLNGPELRFWEHALGLRIEGVGSDDRVKFVFSCVDERDARREMGFVLDMGGKDYEIVEAGGLEESEVEAVVERLSDGGELRGFLRDMRTLFVQACRDR</sequence>
<evidence type="ECO:0000256" key="4">
    <source>
        <dbReference type="ARBA" id="ARBA00022776"/>
    </source>
</evidence>
<keyword evidence="8 9" id="KW-0137">Centromere</keyword>
<evidence type="ECO:0000313" key="13">
    <source>
        <dbReference type="Proteomes" id="UP000243723"/>
    </source>
</evidence>
<feature type="domain" description="Chromosome segregation protein Spc25 C-terminal" evidence="11">
    <location>
        <begin position="188"/>
        <end position="257"/>
    </location>
</feature>
<dbReference type="InterPro" id="IPR013255">
    <property type="entry name" value="Spc25_C"/>
</dbReference>
<reference evidence="12 13" key="1">
    <citation type="submission" date="2017-05" db="EMBL/GenBank/DDBJ databases">
        <title>Draft genome sequence of Elsinoe australis.</title>
        <authorList>
            <person name="Cheng Q."/>
        </authorList>
    </citation>
    <scope>NUCLEOTIDE SEQUENCE [LARGE SCALE GENOMIC DNA]</scope>
    <source>
        <strain evidence="12 13">NL1</strain>
    </source>
</reference>
<evidence type="ECO:0000256" key="9">
    <source>
        <dbReference type="RuleBase" id="RU367150"/>
    </source>
</evidence>
<dbReference type="GO" id="GO:0007059">
    <property type="term" value="P:chromosome segregation"/>
    <property type="evidence" value="ECO:0007669"/>
    <property type="project" value="InterPro"/>
</dbReference>
<dbReference type="GO" id="GO:0051301">
    <property type="term" value="P:cell division"/>
    <property type="evidence" value="ECO:0007669"/>
    <property type="project" value="UniProtKB-UniRule"/>
</dbReference>
<keyword evidence="9" id="KW-0539">Nucleus</keyword>
<keyword evidence="3 9" id="KW-0132">Cell division</keyword>
<evidence type="ECO:0000256" key="7">
    <source>
        <dbReference type="ARBA" id="ARBA00023306"/>
    </source>
</evidence>
<dbReference type="EMBL" id="NHZQ01000412">
    <property type="protein sequence ID" value="PSK37413.1"/>
    <property type="molecule type" value="Genomic_DNA"/>
</dbReference>
<evidence type="ECO:0000256" key="8">
    <source>
        <dbReference type="ARBA" id="ARBA00023328"/>
    </source>
</evidence>
<evidence type="ECO:0000256" key="10">
    <source>
        <dbReference type="SAM" id="Coils"/>
    </source>
</evidence>
<evidence type="ECO:0000256" key="2">
    <source>
        <dbReference type="ARBA" id="ARBA00022454"/>
    </source>
</evidence>
<dbReference type="PANTHER" id="PTHR14281:SF0">
    <property type="entry name" value="KINETOCHORE PROTEIN SPC25"/>
    <property type="match status" value="1"/>
</dbReference>
<keyword evidence="4 9" id="KW-0498">Mitosis</keyword>
<dbReference type="InterPro" id="IPR045143">
    <property type="entry name" value="Spc25"/>
</dbReference>
<dbReference type="Gene3D" id="1.10.287.1490">
    <property type="match status" value="1"/>
</dbReference>